<dbReference type="EMBL" id="BGPR01000770">
    <property type="protein sequence ID" value="GBM34847.1"/>
    <property type="molecule type" value="Genomic_DNA"/>
</dbReference>
<dbReference type="Proteomes" id="UP000499080">
    <property type="component" value="Unassembled WGS sequence"/>
</dbReference>
<organism evidence="2 3">
    <name type="scientific">Araneus ventricosus</name>
    <name type="common">Orbweaver spider</name>
    <name type="synonym">Epeira ventricosa</name>
    <dbReference type="NCBI Taxonomy" id="182803"/>
    <lineage>
        <taxon>Eukaryota</taxon>
        <taxon>Metazoa</taxon>
        <taxon>Ecdysozoa</taxon>
        <taxon>Arthropoda</taxon>
        <taxon>Chelicerata</taxon>
        <taxon>Arachnida</taxon>
        <taxon>Araneae</taxon>
        <taxon>Araneomorphae</taxon>
        <taxon>Entelegynae</taxon>
        <taxon>Araneoidea</taxon>
        <taxon>Araneidae</taxon>
        <taxon>Araneus</taxon>
    </lineage>
</organism>
<gene>
    <name evidence="2" type="ORF">AVEN_208048_1</name>
</gene>
<reference evidence="2 3" key="1">
    <citation type="journal article" date="2019" name="Sci. Rep.">
        <title>Orb-weaving spider Araneus ventricosus genome elucidates the spidroin gene catalogue.</title>
        <authorList>
            <person name="Kono N."/>
            <person name="Nakamura H."/>
            <person name="Ohtoshi R."/>
            <person name="Moran D.A.P."/>
            <person name="Shinohara A."/>
            <person name="Yoshida Y."/>
            <person name="Fujiwara M."/>
            <person name="Mori M."/>
            <person name="Tomita M."/>
            <person name="Arakawa K."/>
        </authorList>
    </citation>
    <scope>NUCLEOTIDE SEQUENCE [LARGE SCALE GENOMIC DNA]</scope>
</reference>
<name>A0A4Y2F234_ARAVE</name>
<dbReference type="AlphaFoldDB" id="A0A4Y2F234"/>
<accession>A0A4Y2F234</accession>
<proteinExistence type="predicted"/>
<evidence type="ECO:0000313" key="3">
    <source>
        <dbReference type="Proteomes" id="UP000499080"/>
    </source>
</evidence>
<keyword evidence="3" id="KW-1185">Reference proteome</keyword>
<sequence length="177" mass="20264">MEEARAVLENDGSTNTSRMEDFPKTTASQDILEEISPLPSSSNKDRKRKESVQVKRSKLITPRTSKDLKTKTKMELKSEEDKKTHCIICAETFEEDWIQRQICEGRFYPAKIRITCILKQIPLTPDWVRCHLVRISWTLLYIFLQKPAGVVSPKLSGIYPNTVGEKIPIAAATWTIL</sequence>
<comment type="caution">
    <text evidence="2">The sequence shown here is derived from an EMBL/GenBank/DDBJ whole genome shotgun (WGS) entry which is preliminary data.</text>
</comment>
<protein>
    <submittedName>
        <fullName evidence="2">Uncharacterized protein</fullName>
    </submittedName>
</protein>
<evidence type="ECO:0000313" key="2">
    <source>
        <dbReference type="EMBL" id="GBM34847.1"/>
    </source>
</evidence>
<feature type="region of interest" description="Disordered" evidence="1">
    <location>
        <begin position="1"/>
        <end position="57"/>
    </location>
</feature>
<evidence type="ECO:0000256" key="1">
    <source>
        <dbReference type="SAM" id="MobiDB-lite"/>
    </source>
</evidence>